<evidence type="ECO:0000313" key="2">
    <source>
        <dbReference type="Proteomes" id="UP000628669"/>
    </source>
</evidence>
<dbReference type="EMBL" id="JAENHK010000010">
    <property type="protein sequence ID" value="MBK1896256.1"/>
    <property type="molecule type" value="Genomic_DNA"/>
</dbReference>
<proteinExistence type="predicted"/>
<keyword evidence="2" id="KW-1185">Reference proteome</keyword>
<dbReference type="InterPro" id="IPR036390">
    <property type="entry name" value="WH_DNA-bd_sf"/>
</dbReference>
<organism evidence="1 2">
    <name type="scientific">Chryseobacterium paridis</name>
    <dbReference type="NCBI Taxonomy" id="2800328"/>
    <lineage>
        <taxon>Bacteria</taxon>
        <taxon>Pseudomonadati</taxon>
        <taxon>Bacteroidota</taxon>
        <taxon>Flavobacteriia</taxon>
        <taxon>Flavobacteriales</taxon>
        <taxon>Weeksellaceae</taxon>
        <taxon>Chryseobacterium group</taxon>
        <taxon>Chryseobacterium</taxon>
    </lineage>
</organism>
<gene>
    <name evidence="1" type="ORF">JHL15_10870</name>
</gene>
<dbReference type="RefSeq" id="WP_089026064.1">
    <property type="nucleotide sequence ID" value="NZ_JAENHK010000010.1"/>
</dbReference>
<name>A0ABS1FUY2_9FLAO</name>
<reference evidence="2" key="1">
    <citation type="submission" date="2021-01" db="EMBL/GenBank/DDBJ databases">
        <title>Genome public.</title>
        <authorList>
            <person name="Liu C."/>
            <person name="Sun Q."/>
        </authorList>
    </citation>
    <scope>NUCLEOTIDE SEQUENCE [LARGE SCALE GENOMIC DNA]</scope>
    <source>
        <strain evidence="2">YIM B02567</strain>
    </source>
</reference>
<dbReference type="Gene3D" id="1.10.10.10">
    <property type="entry name" value="Winged helix-like DNA-binding domain superfamily/Winged helix DNA-binding domain"/>
    <property type="match status" value="1"/>
</dbReference>
<dbReference type="Proteomes" id="UP000628669">
    <property type="component" value="Unassembled WGS sequence"/>
</dbReference>
<dbReference type="InterPro" id="IPR002481">
    <property type="entry name" value="FUR"/>
</dbReference>
<comment type="caution">
    <text evidence="1">The sequence shown here is derived from an EMBL/GenBank/DDBJ whole genome shotgun (WGS) entry which is preliminary data.</text>
</comment>
<accession>A0ABS1FUY2</accession>
<evidence type="ECO:0000313" key="1">
    <source>
        <dbReference type="EMBL" id="MBK1896256.1"/>
    </source>
</evidence>
<protein>
    <submittedName>
        <fullName evidence="1">Transcriptional repressor</fullName>
    </submittedName>
</protein>
<dbReference type="InterPro" id="IPR036388">
    <property type="entry name" value="WH-like_DNA-bd_sf"/>
</dbReference>
<dbReference type="Pfam" id="PF01475">
    <property type="entry name" value="FUR"/>
    <property type="match status" value="1"/>
</dbReference>
<sequence>MKQVRNTQAKTEILNIINSSDSALSHTAIQEKVGDLCNRVTTYRVLDRLEEEGKIHKIVNVDGVVNYAKCHHCTENDHSHNHIHFNCEKCMSVTCIENVVPEITLPKHFIAKSYNFVVSGICQKCYQN</sequence>
<dbReference type="SUPFAM" id="SSF46785">
    <property type="entry name" value="Winged helix' DNA-binding domain"/>
    <property type="match status" value="1"/>
</dbReference>